<dbReference type="Pfam" id="PF12108">
    <property type="entry name" value="SF3a60_bindingd"/>
    <property type="match status" value="1"/>
</dbReference>
<accession>D4ARQ6</accession>
<dbReference type="SUPFAM" id="SSF57667">
    <property type="entry name" value="beta-beta-alpha zinc fingers"/>
    <property type="match status" value="1"/>
</dbReference>
<feature type="compositionally biased region" description="Basic and acidic residues" evidence="8">
    <location>
        <begin position="370"/>
        <end position="382"/>
    </location>
</feature>
<organism evidence="10 11">
    <name type="scientific">Arthroderma benhamiae (strain ATCC MYA-4681 / CBS 112371)</name>
    <name type="common">Trichophyton mentagrophytes</name>
    <dbReference type="NCBI Taxonomy" id="663331"/>
    <lineage>
        <taxon>Eukaryota</taxon>
        <taxon>Fungi</taxon>
        <taxon>Dikarya</taxon>
        <taxon>Ascomycota</taxon>
        <taxon>Pezizomycotina</taxon>
        <taxon>Eurotiomycetes</taxon>
        <taxon>Eurotiomycetidae</taxon>
        <taxon>Onygenales</taxon>
        <taxon>Arthrodermataceae</taxon>
        <taxon>Trichophyton</taxon>
    </lineage>
</organism>
<dbReference type="SMART" id="SM00451">
    <property type="entry name" value="ZnF_U1"/>
    <property type="match status" value="1"/>
</dbReference>
<dbReference type="Pfam" id="PF16837">
    <property type="entry name" value="SF3A3"/>
    <property type="match status" value="1"/>
</dbReference>
<proteinExistence type="inferred from homology"/>
<evidence type="ECO:0000256" key="2">
    <source>
        <dbReference type="ARBA" id="ARBA00008776"/>
    </source>
</evidence>
<evidence type="ECO:0000259" key="9">
    <source>
        <dbReference type="PROSITE" id="PS50171"/>
    </source>
</evidence>
<keyword evidence="4" id="KW-0479">Metal-binding</keyword>
<dbReference type="Pfam" id="PF11931">
    <property type="entry name" value="SF3a60_Prp9_C"/>
    <property type="match status" value="1"/>
</dbReference>
<dbReference type="InterPro" id="IPR051421">
    <property type="entry name" value="RNA_Proc_DNA_Dmg_Regulator"/>
</dbReference>
<dbReference type="InterPro" id="IPR013087">
    <property type="entry name" value="Znf_C2H2_type"/>
</dbReference>
<dbReference type="GO" id="GO:0000398">
    <property type="term" value="P:mRNA splicing, via spliceosome"/>
    <property type="evidence" value="ECO:0007669"/>
    <property type="project" value="InterPro"/>
</dbReference>
<protein>
    <recommendedName>
        <fullName evidence="9">Matrin-type domain-containing protein</fullName>
    </recommendedName>
</protein>
<dbReference type="PROSITE" id="PS50171">
    <property type="entry name" value="ZF_MATRIN"/>
    <property type="match status" value="1"/>
</dbReference>
<dbReference type="HOGENOM" id="CLU_027160_1_0_1"/>
<dbReference type="PANTHER" id="PTHR12786">
    <property type="entry name" value="SPLICING FACTOR SF3A-RELATED"/>
    <property type="match status" value="1"/>
</dbReference>
<dbReference type="InterPro" id="IPR000690">
    <property type="entry name" value="Matrin/U1-C_Znf_C2H2"/>
</dbReference>
<evidence type="ECO:0000313" key="10">
    <source>
        <dbReference type="EMBL" id="EFE34399.1"/>
    </source>
</evidence>
<feature type="region of interest" description="Disordered" evidence="8">
    <location>
        <begin position="291"/>
        <end position="313"/>
    </location>
</feature>
<evidence type="ECO:0000256" key="7">
    <source>
        <dbReference type="ARBA" id="ARBA00023242"/>
    </source>
</evidence>
<dbReference type="InterPro" id="IPR036236">
    <property type="entry name" value="Znf_C2H2_sf"/>
</dbReference>
<dbReference type="eggNOG" id="KOG2636">
    <property type="taxonomic scope" value="Eukaryota"/>
</dbReference>
<dbReference type="RefSeq" id="XP_003015039.1">
    <property type="nucleotide sequence ID" value="XM_003014993.1"/>
</dbReference>
<evidence type="ECO:0000256" key="8">
    <source>
        <dbReference type="SAM" id="MobiDB-lite"/>
    </source>
</evidence>
<evidence type="ECO:0000313" key="11">
    <source>
        <dbReference type="Proteomes" id="UP000008866"/>
    </source>
</evidence>
<dbReference type="InterPro" id="IPR003604">
    <property type="entry name" value="Matrin/U1-like-C_Znf_C2H2"/>
</dbReference>
<comment type="caution">
    <text evidence="10">The sequence shown here is derived from an EMBL/GenBank/DDBJ whole genome shotgun (WGS) entry which is preliminary data.</text>
</comment>
<dbReference type="GO" id="GO:0005681">
    <property type="term" value="C:spliceosomal complex"/>
    <property type="evidence" value="ECO:0007669"/>
    <property type="project" value="InterPro"/>
</dbReference>
<comment type="subcellular location">
    <subcellularLocation>
        <location evidence="1">Nucleus</location>
    </subcellularLocation>
</comment>
<evidence type="ECO:0000256" key="3">
    <source>
        <dbReference type="ARBA" id="ARBA00022553"/>
    </source>
</evidence>
<dbReference type="GO" id="GO:0008270">
    <property type="term" value="F:zinc ion binding"/>
    <property type="evidence" value="ECO:0007669"/>
    <property type="project" value="UniProtKB-KW"/>
</dbReference>
<reference evidence="11" key="1">
    <citation type="journal article" date="2011" name="Genome Biol.">
        <title>Comparative and functional genomics provide insights into the pathogenicity of dermatophytic fungi.</title>
        <authorList>
            <person name="Burmester A."/>
            <person name="Shelest E."/>
            <person name="Gloeckner G."/>
            <person name="Heddergott C."/>
            <person name="Schindler S."/>
            <person name="Staib P."/>
            <person name="Heidel A."/>
            <person name="Felder M."/>
            <person name="Petzold A."/>
            <person name="Szafranski K."/>
            <person name="Feuermann M."/>
            <person name="Pedruzzi I."/>
            <person name="Priebe S."/>
            <person name="Groth M."/>
            <person name="Winkler R."/>
            <person name="Li W."/>
            <person name="Kniemeyer O."/>
            <person name="Schroeckh V."/>
            <person name="Hertweck C."/>
            <person name="Hube B."/>
            <person name="White T.C."/>
            <person name="Platzer M."/>
            <person name="Guthke R."/>
            <person name="Heitman J."/>
            <person name="Woestemeyer J."/>
            <person name="Zipfel P.F."/>
            <person name="Monod M."/>
            <person name="Brakhage A.A."/>
        </authorList>
    </citation>
    <scope>NUCLEOTIDE SEQUENCE [LARGE SCALE GENOMIC DNA]</scope>
    <source>
        <strain evidence="11">ATCC MYA-4681 / CBS 112371</strain>
    </source>
</reference>
<keyword evidence="11" id="KW-1185">Reference proteome</keyword>
<keyword evidence="3" id="KW-0597">Phosphoprotein</keyword>
<dbReference type="GeneID" id="9520762"/>
<evidence type="ECO:0000256" key="6">
    <source>
        <dbReference type="ARBA" id="ARBA00022833"/>
    </source>
</evidence>
<gene>
    <name evidence="10" type="ORF">ARB_06799</name>
</gene>
<dbReference type="OMA" id="GPKAFQK"/>
<evidence type="ECO:0000256" key="4">
    <source>
        <dbReference type="ARBA" id="ARBA00022723"/>
    </source>
</evidence>
<keyword evidence="7" id="KW-0539">Nucleus</keyword>
<dbReference type="PROSITE" id="PS00028">
    <property type="entry name" value="ZINC_FINGER_C2H2_1"/>
    <property type="match status" value="1"/>
</dbReference>
<feature type="region of interest" description="Disordered" evidence="8">
    <location>
        <begin position="365"/>
        <end position="390"/>
    </location>
</feature>
<dbReference type="STRING" id="663331.D4ARQ6"/>
<dbReference type="PANTHER" id="PTHR12786:SF2">
    <property type="entry name" value="SPLICING FACTOR 3A SUBUNIT 3"/>
    <property type="match status" value="1"/>
</dbReference>
<name>D4ARQ6_ARTBC</name>
<dbReference type="Proteomes" id="UP000008866">
    <property type="component" value="Unassembled WGS sequence"/>
</dbReference>
<dbReference type="InterPro" id="IPR024598">
    <property type="entry name" value="SF3a60/Prp9_C"/>
</dbReference>
<dbReference type="KEGG" id="abe:ARB_06799"/>
<dbReference type="AlphaFoldDB" id="D4ARQ6"/>
<dbReference type="SMART" id="SM00355">
    <property type="entry name" value="ZnF_C2H2"/>
    <property type="match status" value="2"/>
</dbReference>
<keyword evidence="5" id="KW-0863">Zinc-finger</keyword>
<sequence length="605" mass="70404">MLLEDQRFIHEDLERLEQGISDRVAEEPRNMSPANHRYGQNQIRERLLRDHQVARFLNRIQEQSQRLLDIYEDANGLRAKEIQSLTVGDPMDEFYKHLEEIKDFHRRYPNEPVENLEKAYRQGSGENDAAIQEIENMFTGEESLGQFFDLTKLHELYLNLPGVKRLTYLQYLDLFDTFTQPELPVKRANKLTDQYFNYVGELAAYLEGFIKRSNPLEPLDELFASFDAEFAELWEAKKLPGWTEESQSKNGTGPKTEGTGEGIWCADCEKEFTNENVYKNHLKGKKHIRAAEAKKANGDSETQQSQSEKSKDALVCGLKERAVAEREHRISSLAKALKEERQATRVNVERKQGMTERERQMELDALFADTGDKGPGKRRDSESESDNDEKVYNPLKLPLAWDGKPIPYWLYKLHGLGVEFSCEICGNFVYMGRRAFDKHFSEARHIYGLRCLGITQQTSLFREITKIDEALRLWETLEKERKHERDIKENVVQMEDAEGNVMPERIYLEYVSLTRYTTLLRHPLFSFFTSLTVFKQFAKTRHFVSEHVHIFVTVSLLPIKFRVYDTLLHPDILLRSPFNLNRQRYKGNPLRGLSSAMLAVAMLAI</sequence>
<dbReference type="Pfam" id="PF12874">
    <property type="entry name" value="zf-met"/>
    <property type="match status" value="1"/>
</dbReference>
<evidence type="ECO:0000256" key="5">
    <source>
        <dbReference type="ARBA" id="ARBA00022771"/>
    </source>
</evidence>
<dbReference type="EMBL" id="ABSU01000006">
    <property type="protein sequence ID" value="EFE34399.1"/>
    <property type="molecule type" value="Genomic_DNA"/>
</dbReference>
<evidence type="ECO:0000256" key="1">
    <source>
        <dbReference type="ARBA" id="ARBA00004123"/>
    </source>
</evidence>
<dbReference type="InterPro" id="IPR021966">
    <property type="entry name" value="SF3a60_bindingd"/>
</dbReference>
<dbReference type="GO" id="GO:0003723">
    <property type="term" value="F:RNA binding"/>
    <property type="evidence" value="ECO:0007669"/>
    <property type="project" value="InterPro"/>
</dbReference>
<keyword evidence="6" id="KW-0862">Zinc</keyword>
<comment type="similarity">
    <text evidence="2">Belongs to the SF3A3 family.</text>
</comment>
<dbReference type="Gene3D" id="3.30.160.60">
    <property type="entry name" value="Classic Zinc Finger"/>
    <property type="match status" value="1"/>
</dbReference>
<dbReference type="InterPro" id="IPR031774">
    <property type="entry name" value="SF3A3_dom"/>
</dbReference>
<feature type="domain" description="Matrin-type" evidence="9">
    <location>
        <begin position="420"/>
        <end position="451"/>
    </location>
</feature>